<dbReference type="OrthoDB" id="1957331at2"/>
<protein>
    <recommendedName>
        <fullName evidence="4">Lipoprotein</fullName>
    </recommendedName>
</protein>
<gene>
    <name evidence="2" type="ORF">CYL18_12580</name>
</gene>
<dbReference type="AlphaFoldDB" id="A0A2S7MYG6"/>
<dbReference type="Gene3D" id="2.50.20.20">
    <property type="match status" value="1"/>
</dbReference>
<dbReference type="EMBL" id="PKOZ01000007">
    <property type="protein sequence ID" value="PQD94795.1"/>
    <property type="molecule type" value="Genomic_DNA"/>
</dbReference>
<sequence>MKRIFSALSVSILSLVLLVACSETAEPVSEQENKQANKNSDKSELTIKEVYEKMMDASEDIDSFVMDMEMEQEIIEGDNEPVPTQSTIHSKVVQEPIGLEQKVNMTIDGQTIETEQYFTEEGFYMYDPGQDMWMKYSEGHEDLMAQLQADSGLNQTQTLSELQSFIEDFTFEQNNEEFILTLDADDEKFNSLVQQELSSGAVEMNEVKDLEINGIEYEIFVDKKTYLPSQMNIIMNINMTSEGQKVTLKQEIDTTYSDYNSLDAISVPKEALENAVELEM</sequence>
<reference evidence="2 3" key="1">
    <citation type="submission" date="2017-12" db="EMBL/GenBank/DDBJ databases">
        <title>Taxonomic description and draft genome of Pradoshia cofamensis Gen. nov., sp. nov., a thermotolerant bacillale isolated from anterior gut of earthworm Eisenia fetida.</title>
        <authorList>
            <person name="Saha T."/>
            <person name="Chakraborty R."/>
        </authorList>
    </citation>
    <scope>NUCLEOTIDE SEQUENCE [LARGE SCALE GENOMIC DNA]</scope>
    <source>
        <strain evidence="2 3">EAG3</strain>
    </source>
</reference>
<feature type="chain" id="PRO_5015429100" description="Lipoprotein" evidence="1">
    <location>
        <begin position="26"/>
        <end position="280"/>
    </location>
</feature>
<dbReference type="InterPro" id="IPR046720">
    <property type="entry name" value="DUF6612"/>
</dbReference>
<proteinExistence type="predicted"/>
<comment type="caution">
    <text evidence="2">The sequence shown here is derived from an EMBL/GenBank/DDBJ whole genome shotgun (WGS) entry which is preliminary data.</text>
</comment>
<dbReference type="RefSeq" id="WP_104849870.1">
    <property type="nucleotide sequence ID" value="NZ_PKOZ01000007.1"/>
</dbReference>
<dbReference type="PROSITE" id="PS51257">
    <property type="entry name" value="PROKAR_LIPOPROTEIN"/>
    <property type="match status" value="1"/>
</dbReference>
<accession>A0A2S7MYG6</accession>
<evidence type="ECO:0000313" key="3">
    <source>
        <dbReference type="Proteomes" id="UP000239663"/>
    </source>
</evidence>
<name>A0A2S7MYG6_9BACI</name>
<dbReference type="Pfam" id="PF20316">
    <property type="entry name" value="DUF6612"/>
    <property type="match status" value="1"/>
</dbReference>
<evidence type="ECO:0000256" key="1">
    <source>
        <dbReference type="SAM" id="SignalP"/>
    </source>
</evidence>
<feature type="signal peptide" evidence="1">
    <location>
        <begin position="1"/>
        <end position="25"/>
    </location>
</feature>
<evidence type="ECO:0000313" key="2">
    <source>
        <dbReference type="EMBL" id="PQD94795.1"/>
    </source>
</evidence>
<dbReference type="Proteomes" id="UP000239663">
    <property type="component" value="Unassembled WGS sequence"/>
</dbReference>
<organism evidence="2 3">
    <name type="scientific">Pradoshia eiseniae</name>
    <dbReference type="NCBI Taxonomy" id="2064768"/>
    <lineage>
        <taxon>Bacteria</taxon>
        <taxon>Bacillati</taxon>
        <taxon>Bacillota</taxon>
        <taxon>Bacilli</taxon>
        <taxon>Bacillales</taxon>
        <taxon>Bacillaceae</taxon>
        <taxon>Pradoshia</taxon>
    </lineage>
</organism>
<evidence type="ECO:0008006" key="4">
    <source>
        <dbReference type="Google" id="ProtNLM"/>
    </source>
</evidence>
<keyword evidence="3" id="KW-1185">Reference proteome</keyword>
<keyword evidence="1" id="KW-0732">Signal</keyword>